<name>A0A6H5GHZ6_9HEMI</name>
<sequence>MGYPHALRLLAAVESYFRLVTSNSTIIDNSIRRYRPELPISVQRTARYSRYRQKKRFRHRRTTENPPTSRRKSKSVTSRHRRRTVRQKILRRNTRLRHRTQPLPVPAKMLRQSFRRSFRRLTNARADAAAGESSNSQAAPETTQRPPPPDYATVLVEINRPPSTSDVQPPDVVPQASAFSHVSTLVRNSFRRAMRNNEQSTSSERLVDTDVNNRAYIIPRLVDTDKPNGNV</sequence>
<dbReference type="Proteomes" id="UP000479000">
    <property type="component" value="Unassembled WGS sequence"/>
</dbReference>
<dbReference type="AlphaFoldDB" id="A0A6H5GHZ6"/>
<feature type="compositionally biased region" description="Basic residues" evidence="1">
    <location>
        <begin position="69"/>
        <end position="100"/>
    </location>
</feature>
<organism evidence="2 3">
    <name type="scientific">Nesidiocoris tenuis</name>
    <dbReference type="NCBI Taxonomy" id="355587"/>
    <lineage>
        <taxon>Eukaryota</taxon>
        <taxon>Metazoa</taxon>
        <taxon>Ecdysozoa</taxon>
        <taxon>Arthropoda</taxon>
        <taxon>Hexapoda</taxon>
        <taxon>Insecta</taxon>
        <taxon>Pterygota</taxon>
        <taxon>Neoptera</taxon>
        <taxon>Paraneoptera</taxon>
        <taxon>Hemiptera</taxon>
        <taxon>Heteroptera</taxon>
        <taxon>Panheteroptera</taxon>
        <taxon>Cimicomorpha</taxon>
        <taxon>Miridae</taxon>
        <taxon>Dicyphina</taxon>
        <taxon>Nesidiocoris</taxon>
    </lineage>
</organism>
<evidence type="ECO:0000256" key="1">
    <source>
        <dbReference type="SAM" id="MobiDB-lite"/>
    </source>
</evidence>
<feature type="region of interest" description="Disordered" evidence="1">
    <location>
        <begin position="122"/>
        <end position="151"/>
    </location>
</feature>
<dbReference type="OrthoDB" id="6366319at2759"/>
<dbReference type="EMBL" id="CADCXU010012783">
    <property type="protein sequence ID" value="CAB0002652.1"/>
    <property type="molecule type" value="Genomic_DNA"/>
</dbReference>
<evidence type="ECO:0000313" key="2">
    <source>
        <dbReference type="EMBL" id="CAB0002652.1"/>
    </source>
</evidence>
<keyword evidence="3" id="KW-1185">Reference proteome</keyword>
<proteinExistence type="predicted"/>
<reference evidence="2 3" key="1">
    <citation type="submission" date="2020-02" db="EMBL/GenBank/DDBJ databases">
        <authorList>
            <person name="Ferguson B K."/>
        </authorList>
    </citation>
    <scope>NUCLEOTIDE SEQUENCE [LARGE SCALE GENOMIC DNA]</scope>
</reference>
<feature type="compositionally biased region" description="Basic residues" evidence="1">
    <location>
        <begin position="47"/>
        <end position="61"/>
    </location>
</feature>
<evidence type="ECO:0000313" key="3">
    <source>
        <dbReference type="Proteomes" id="UP000479000"/>
    </source>
</evidence>
<feature type="compositionally biased region" description="Polar residues" evidence="1">
    <location>
        <begin position="132"/>
        <end position="144"/>
    </location>
</feature>
<feature type="region of interest" description="Disordered" evidence="1">
    <location>
        <begin position="45"/>
        <end position="104"/>
    </location>
</feature>
<accession>A0A6H5GHZ6</accession>
<protein>
    <submittedName>
        <fullName evidence="2">Uncharacterized protein</fullName>
    </submittedName>
</protein>
<gene>
    <name evidence="2" type="ORF">NTEN_LOCUS8439</name>
</gene>